<dbReference type="EMBL" id="ASGP02000001">
    <property type="protein sequence ID" value="KAH9530059.1"/>
    <property type="molecule type" value="Genomic_DNA"/>
</dbReference>
<dbReference type="Gene3D" id="6.10.250.640">
    <property type="match status" value="1"/>
</dbReference>
<dbReference type="FunFam" id="3.30.70.260:FF:000031">
    <property type="entry name" value="LDLR chaperone MESD"/>
    <property type="match status" value="1"/>
</dbReference>
<accession>A0A922IEN1</accession>
<evidence type="ECO:0000256" key="1">
    <source>
        <dbReference type="ARBA" id="ARBA00004240"/>
    </source>
</evidence>
<comment type="similarity">
    <text evidence="2">Belongs to the MESD family.</text>
</comment>
<comment type="caution">
    <text evidence="8">The sequence shown here is derived from an EMBL/GenBank/DDBJ whole genome shotgun (WGS) entry which is preliminary data.</text>
</comment>
<evidence type="ECO:0000256" key="4">
    <source>
        <dbReference type="ARBA" id="ARBA00022729"/>
    </source>
</evidence>
<keyword evidence="6" id="KW-0143">Chaperone</keyword>
<evidence type="ECO:0000256" key="7">
    <source>
        <dbReference type="SAM" id="SignalP"/>
    </source>
</evidence>
<gene>
    <name evidence="8" type="primary">MESDC2</name>
    <name evidence="8" type="ORF">DERF_003897</name>
</gene>
<dbReference type="InterPro" id="IPR019330">
    <property type="entry name" value="MESD"/>
</dbReference>
<keyword evidence="5" id="KW-0256">Endoplasmic reticulum</keyword>
<evidence type="ECO:0000256" key="3">
    <source>
        <dbReference type="ARBA" id="ARBA00022687"/>
    </source>
</evidence>
<sequence>MNNHHKSSFILLIFIISLINCDEKNWKQKDIRDYNDADLERLFDQWEENEEPLPDDELPEHLRKQSPQIDMTKMDFSNPENVLKLSKKGKTLMSFVSVDDNPTRDETESITSLWQSSLQNNHIIADRFIVDDNRAIFMFKDGAQAWDAKEFLIQQKRCKDVTIENKVYPGKYSKQKKKEEL</sequence>
<proteinExistence type="inferred from homology"/>
<reference evidence="8" key="1">
    <citation type="submission" date="2013-05" db="EMBL/GenBank/DDBJ databases">
        <authorList>
            <person name="Yim A.K.Y."/>
            <person name="Chan T.F."/>
            <person name="Ji K.M."/>
            <person name="Liu X.Y."/>
            <person name="Zhou J.W."/>
            <person name="Li R.Q."/>
            <person name="Yang K.Y."/>
            <person name="Li J."/>
            <person name="Li M."/>
            <person name="Law P.T.W."/>
            <person name="Wu Y.L."/>
            <person name="Cai Z.L."/>
            <person name="Qin H."/>
            <person name="Bao Y."/>
            <person name="Leung R.K.K."/>
            <person name="Ng P.K.S."/>
            <person name="Zou J."/>
            <person name="Zhong X.J."/>
            <person name="Ran P.X."/>
            <person name="Zhong N.S."/>
            <person name="Liu Z.G."/>
            <person name="Tsui S.K.W."/>
        </authorList>
    </citation>
    <scope>NUCLEOTIDE SEQUENCE</scope>
    <source>
        <strain evidence="8">Derf</strain>
        <tissue evidence="8">Whole organism</tissue>
    </source>
</reference>
<organism evidence="8 9">
    <name type="scientific">Dermatophagoides farinae</name>
    <name type="common">American house dust mite</name>
    <dbReference type="NCBI Taxonomy" id="6954"/>
    <lineage>
        <taxon>Eukaryota</taxon>
        <taxon>Metazoa</taxon>
        <taxon>Ecdysozoa</taxon>
        <taxon>Arthropoda</taxon>
        <taxon>Chelicerata</taxon>
        <taxon>Arachnida</taxon>
        <taxon>Acari</taxon>
        <taxon>Acariformes</taxon>
        <taxon>Sarcoptiformes</taxon>
        <taxon>Astigmata</taxon>
        <taxon>Psoroptidia</taxon>
        <taxon>Analgoidea</taxon>
        <taxon>Pyroglyphidae</taxon>
        <taxon>Dermatophagoidinae</taxon>
        <taxon>Dermatophagoides</taxon>
    </lineage>
</organism>
<evidence type="ECO:0000313" key="8">
    <source>
        <dbReference type="EMBL" id="KAH9530059.1"/>
    </source>
</evidence>
<comment type="subcellular location">
    <subcellularLocation>
        <location evidence="1">Endoplasmic reticulum</location>
    </subcellularLocation>
</comment>
<keyword evidence="8" id="KW-0675">Receptor</keyword>
<reference evidence="8" key="2">
    <citation type="journal article" date="2022" name="Res Sq">
        <title>Comparative Genomics Reveals Insights into the Divergent Evolution of Astigmatic Mites and Household Pest Adaptations.</title>
        <authorList>
            <person name="Xiong Q."/>
            <person name="Wan A.T.-Y."/>
            <person name="Liu X.-Y."/>
            <person name="Fung C.S.-H."/>
            <person name="Xiao X."/>
            <person name="Malainual N."/>
            <person name="Hou J."/>
            <person name="Wang L."/>
            <person name="Wang M."/>
            <person name="Yang K."/>
            <person name="Cui Y."/>
            <person name="Leung E."/>
            <person name="Nong W."/>
            <person name="Shin S.-K."/>
            <person name="Au S."/>
            <person name="Jeong K.Y."/>
            <person name="Chew F.T."/>
            <person name="Hui J."/>
            <person name="Leung T.F."/>
            <person name="Tungtrongchitr A."/>
            <person name="Zhong N."/>
            <person name="Liu Z."/>
            <person name="Tsui S."/>
        </authorList>
    </citation>
    <scope>NUCLEOTIDE SEQUENCE</scope>
    <source>
        <strain evidence="8">Derf</strain>
        <tissue evidence="8">Whole organism</tissue>
    </source>
</reference>
<dbReference type="AlphaFoldDB" id="A0A922IEN1"/>
<feature type="chain" id="PRO_5037229878" evidence="7">
    <location>
        <begin position="22"/>
        <end position="181"/>
    </location>
</feature>
<dbReference type="Pfam" id="PF10185">
    <property type="entry name" value="Mesd"/>
    <property type="match status" value="1"/>
</dbReference>
<name>A0A922IEN1_DERFA</name>
<evidence type="ECO:0000256" key="5">
    <source>
        <dbReference type="ARBA" id="ARBA00022824"/>
    </source>
</evidence>
<evidence type="ECO:0000256" key="2">
    <source>
        <dbReference type="ARBA" id="ARBA00011068"/>
    </source>
</evidence>
<keyword evidence="9" id="KW-1185">Reference proteome</keyword>
<dbReference type="Proteomes" id="UP000790347">
    <property type="component" value="Unassembled WGS sequence"/>
</dbReference>
<dbReference type="PANTHER" id="PTHR17600:SF2">
    <property type="entry name" value="LRP CHAPERONE MESD"/>
    <property type="match status" value="1"/>
</dbReference>
<keyword evidence="4 7" id="KW-0732">Signal</keyword>
<dbReference type="Gene3D" id="3.30.70.260">
    <property type="match status" value="1"/>
</dbReference>
<evidence type="ECO:0000313" key="9">
    <source>
        <dbReference type="Proteomes" id="UP000790347"/>
    </source>
</evidence>
<dbReference type="GO" id="GO:0005783">
    <property type="term" value="C:endoplasmic reticulum"/>
    <property type="evidence" value="ECO:0007669"/>
    <property type="project" value="UniProtKB-SubCell"/>
</dbReference>
<dbReference type="GO" id="GO:0006457">
    <property type="term" value="P:protein folding"/>
    <property type="evidence" value="ECO:0007669"/>
    <property type="project" value="InterPro"/>
</dbReference>
<feature type="signal peptide" evidence="7">
    <location>
        <begin position="1"/>
        <end position="21"/>
    </location>
</feature>
<evidence type="ECO:0000256" key="6">
    <source>
        <dbReference type="ARBA" id="ARBA00023186"/>
    </source>
</evidence>
<protein>
    <submittedName>
        <fullName evidence="8">Chaperone for wingless signaling and trafficking of LDL receptor</fullName>
    </submittedName>
</protein>
<dbReference type="PANTHER" id="PTHR17600">
    <property type="entry name" value="MESODERM DEVELOPMENT CANDIDATE 2"/>
    <property type="match status" value="1"/>
</dbReference>
<keyword evidence="3" id="KW-0879">Wnt signaling pathway</keyword>
<dbReference type="GO" id="GO:0016055">
    <property type="term" value="P:Wnt signaling pathway"/>
    <property type="evidence" value="ECO:0007669"/>
    <property type="project" value="UniProtKB-KW"/>
</dbReference>